<feature type="transmembrane region" description="Helical" evidence="2">
    <location>
        <begin position="58"/>
        <end position="80"/>
    </location>
</feature>
<keyword evidence="2" id="KW-0472">Membrane</keyword>
<proteinExistence type="predicted"/>
<evidence type="ECO:0000313" key="3">
    <source>
        <dbReference type="EMBL" id="MFC5060854.1"/>
    </source>
</evidence>
<keyword evidence="4" id="KW-1185">Reference proteome</keyword>
<protein>
    <submittedName>
        <fullName evidence="3">DUF3311 domain-containing protein</fullName>
    </submittedName>
</protein>
<reference evidence="4" key="1">
    <citation type="journal article" date="2019" name="Int. J. Syst. Evol. Microbiol.">
        <title>The Global Catalogue of Microorganisms (GCM) 10K type strain sequencing project: providing services to taxonomists for standard genome sequencing and annotation.</title>
        <authorList>
            <consortium name="The Broad Institute Genomics Platform"/>
            <consortium name="The Broad Institute Genome Sequencing Center for Infectious Disease"/>
            <person name="Wu L."/>
            <person name="Ma J."/>
        </authorList>
    </citation>
    <scope>NUCLEOTIDE SEQUENCE [LARGE SCALE GENOMIC DNA]</scope>
    <source>
        <strain evidence="4">CGMCC 4.7093</strain>
    </source>
</reference>
<evidence type="ECO:0000313" key="4">
    <source>
        <dbReference type="Proteomes" id="UP001595947"/>
    </source>
</evidence>
<evidence type="ECO:0000256" key="1">
    <source>
        <dbReference type="SAM" id="MobiDB-lite"/>
    </source>
</evidence>
<sequence length="90" mass="10074">MSSSTADRAAPDPVPAHDGPAQPAFRFRAWNLLLLVPLISLITPVFNMRDPELFGLPFFYWFQMAVIPLGILCTLAVHLLTRHDDEEGAR</sequence>
<feature type="transmembrane region" description="Helical" evidence="2">
    <location>
        <begin position="29"/>
        <end position="46"/>
    </location>
</feature>
<feature type="region of interest" description="Disordered" evidence="1">
    <location>
        <begin position="1"/>
        <end position="20"/>
    </location>
</feature>
<name>A0ABV9YHL4_9PSEU</name>
<dbReference type="RefSeq" id="WP_378034189.1">
    <property type="nucleotide sequence ID" value="NZ_JBHSIV010000001.1"/>
</dbReference>
<dbReference type="Proteomes" id="UP001595947">
    <property type="component" value="Unassembled WGS sequence"/>
</dbReference>
<gene>
    <name evidence="3" type="ORF">ACFPBZ_01445</name>
</gene>
<dbReference type="Pfam" id="PF11755">
    <property type="entry name" value="DUF3311"/>
    <property type="match status" value="1"/>
</dbReference>
<organism evidence="3 4">
    <name type="scientific">Actinomycetospora atypica</name>
    <dbReference type="NCBI Taxonomy" id="1290095"/>
    <lineage>
        <taxon>Bacteria</taxon>
        <taxon>Bacillati</taxon>
        <taxon>Actinomycetota</taxon>
        <taxon>Actinomycetes</taxon>
        <taxon>Pseudonocardiales</taxon>
        <taxon>Pseudonocardiaceae</taxon>
        <taxon>Actinomycetospora</taxon>
    </lineage>
</organism>
<dbReference type="InterPro" id="IPR021741">
    <property type="entry name" value="DUF3311"/>
</dbReference>
<keyword evidence="2" id="KW-1133">Transmembrane helix</keyword>
<comment type="caution">
    <text evidence="3">The sequence shown here is derived from an EMBL/GenBank/DDBJ whole genome shotgun (WGS) entry which is preliminary data.</text>
</comment>
<evidence type="ECO:0000256" key="2">
    <source>
        <dbReference type="SAM" id="Phobius"/>
    </source>
</evidence>
<accession>A0ABV9YHL4</accession>
<keyword evidence="2" id="KW-0812">Transmembrane</keyword>
<dbReference type="EMBL" id="JBHSIV010000001">
    <property type="protein sequence ID" value="MFC5060854.1"/>
    <property type="molecule type" value="Genomic_DNA"/>
</dbReference>